<feature type="transmembrane region" description="Helical" evidence="1">
    <location>
        <begin position="15"/>
        <end position="36"/>
    </location>
</feature>
<organism evidence="2 3">
    <name type="scientific">Henriciella mobilis</name>
    <dbReference type="NCBI Taxonomy" id="2305467"/>
    <lineage>
        <taxon>Bacteria</taxon>
        <taxon>Pseudomonadati</taxon>
        <taxon>Pseudomonadota</taxon>
        <taxon>Alphaproteobacteria</taxon>
        <taxon>Hyphomonadales</taxon>
        <taxon>Hyphomonadaceae</taxon>
        <taxon>Henriciella</taxon>
    </lineage>
</organism>
<keyword evidence="1" id="KW-0472">Membrane</keyword>
<accession>A0A399RJI4</accession>
<comment type="caution">
    <text evidence="2">The sequence shown here is derived from an EMBL/GenBank/DDBJ whole genome shotgun (WGS) entry which is preliminary data.</text>
</comment>
<proteinExistence type="predicted"/>
<evidence type="ECO:0000313" key="2">
    <source>
        <dbReference type="EMBL" id="RIJ30157.1"/>
    </source>
</evidence>
<dbReference type="OrthoDB" id="7889153at2"/>
<dbReference type="RefSeq" id="WP_119375476.1">
    <property type="nucleotide sequence ID" value="NZ_QWFX01000006.1"/>
</dbReference>
<dbReference type="Proteomes" id="UP000266385">
    <property type="component" value="Unassembled WGS sequence"/>
</dbReference>
<name>A0A399RJI4_9PROT</name>
<evidence type="ECO:0000256" key="1">
    <source>
        <dbReference type="SAM" id="Phobius"/>
    </source>
</evidence>
<keyword evidence="3" id="KW-1185">Reference proteome</keyword>
<keyword evidence="1" id="KW-0812">Transmembrane</keyword>
<sequence>MNESTGAQKKTRRGLMFGIPLTLILGGGLSFFANVLSVQDSVCSLGFAQPGIADLCGAIGAGGKPTKRERLAWDALDTNSCEALRQHIQSFPGGVFRDDAADLLQASRTIETERWEPVERRLAIFVDGGPDPSGDVASAKSAAQEKATRKAGQMCRSFAATASYKLDSASADVTEWMCAEQGGGQVCSLEGEAVCSLQLRGIVETETCGSR</sequence>
<protein>
    <submittedName>
        <fullName evidence="2">Uncharacterized protein</fullName>
    </submittedName>
</protein>
<dbReference type="AlphaFoldDB" id="A0A399RJI4"/>
<keyword evidence="1" id="KW-1133">Transmembrane helix</keyword>
<gene>
    <name evidence="2" type="ORF">D1223_05765</name>
</gene>
<evidence type="ECO:0000313" key="3">
    <source>
        <dbReference type="Proteomes" id="UP000266385"/>
    </source>
</evidence>
<reference evidence="2 3" key="1">
    <citation type="submission" date="2018-08" db="EMBL/GenBank/DDBJ databases">
        <title>Henriciella mobilis sp. nov., isolated from seawater.</title>
        <authorList>
            <person name="Cheng H."/>
            <person name="Wu Y.-H."/>
            <person name="Xu X.-W."/>
            <person name="Guo L.-L."/>
        </authorList>
    </citation>
    <scope>NUCLEOTIDE SEQUENCE [LARGE SCALE GENOMIC DNA]</scope>
    <source>
        <strain evidence="2 3">JN25</strain>
    </source>
</reference>
<dbReference type="EMBL" id="QWFX01000006">
    <property type="protein sequence ID" value="RIJ30157.1"/>
    <property type="molecule type" value="Genomic_DNA"/>
</dbReference>